<accession>A0A8G2CHI1</accession>
<keyword evidence="2" id="KW-1185">Reference proteome</keyword>
<reference evidence="1 2" key="1">
    <citation type="submission" date="2017-01" db="EMBL/GenBank/DDBJ databases">
        <authorList>
            <person name="Varghese N."/>
            <person name="Submissions S."/>
        </authorList>
    </citation>
    <scope>NUCLEOTIDE SEQUENCE [LARGE SCALE GENOMIC DNA]</scope>
    <source>
        <strain evidence="1 2">ATCC 35905</strain>
    </source>
</reference>
<gene>
    <name evidence="1" type="ORF">SAMN05421828_101144</name>
</gene>
<name>A0A8G2CHI1_ACIRU</name>
<evidence type="ECO:0000313" key="1">
    <source>
        <dbReference type="EMBL" id="SIQ06664.1"/>
    </source>
</evidence>
<proteinExistence type="predicted"/>
<sequence>MHFQNMANLLELSPDSRPDANLHIMVVVAFKFRAARLRHLFEVATGFAEYTDAAVDFIVTTTADDAELATLERSLVALRTSGMRVSFRQVPFDPAAPYRVTWAHKTLLREAFLPDPRYSHFIYVEDDIRLSHLNFSYFRLFREQLRPYGLLPGFLRYEFNDMDYHTYLVDHRESTKIADMPGVDLGDIRFVNVDTPYQACFVLDRELAAEHAAGPSFDVEASKIYGHGEAERANLAFSFENIPTSGGFTSRYAMPLDRKTGLPLHAALIRHLPDNFTNRVPPVLKFGTLPVEAMFRSDKSSGPPHRHPANPGE</sequence>
<evidence type="ECO:0000313" key="2">
    <source>
        <dbReference type="Proteomes" id="UP000186308"/>
    </source>
</evidence>
<protein>
    <submittedName>
        <fullName evidence="1">Uncharacterized protein</fullName>
    </submittedName>
</protein>
<dbReference type="Proteomes" id="UP000186308">
    <property type="component" value="Unassembled WGS sequence"/>
</dbReference>
<dbReference type="AlphaFoldDB" id="A0A8G2CHI1"/>
<organism evidence="1 2">
    <name type="scientific">Acidiphilium rubrum</name>
    <dbReference type="NCBI Taxonomy" id="526"/>
    <lineage>
        <taxon>Bacteria</taxon>
        <taxon>Pseudomonadati</taxon>
        <taxon>Pseudomonadota</taxon>
        <taxon>Alphaproteobacteria</taxon>
        <taxon>Acetobacterales</taxon>
        <taxon>Acidocellaceae</taxon>
        <taxon>Acidiphilium</taxon>
    </lineage>
</organism>
<comment type="caution">
    <text evidence="1">The sequence shown here is derived from an EMBL/GenBank/DDBJ whole genome shotgun (WGS) entry which is preliminary data.</text>
</comment>
<dbReference type="EMBL" id="FTNE01000001">
    <property type="protein sequence ID" value="SIQ06664.1"/>
    <property type="molecule type" value="Genomic_DNA"/>
</dbReference>